<accession>A0A1X7HLS2</accession>
<name>A0A1X7HLS2_9BACL</name>
<reference evidence="1 2" key="1">
    <citation type="submission" date="2017-04" db="EMBL/GenBank/DDBJ databases">
        <authorList>
            <person name="Afonso C.L."/>
            <person name="Miller P.J."/>
            <person name="Scott M.A."/>
            <person name="Spackman E."/>
            <person name="Goraichik I."/>
            <person name="Dimitrov K.M."/>
            <person name="Suarez D.L."/>
            <person name="Swayne D.E."/>
        </authorList>
    </citation>
    <scope>NUCLEOTIDE SEQUENCE [LARGE SCALE GENOMIC DNA]</scope>
    <source>
        <strain evidence="1 2">N3/975</strain>
    </source>
</reference>
<organism evidence="1 2">
    <name type="scientific">Paenibacillus uliginis N3/975</name>
    <dbReference type="NCBI Taxonomy" id="1313296"/>
    <lineage>
        <taxon>Bacteria</taxon>
        <taxon>Bacillati</taxon>
        <taxon>Bacillota</taxon>
        <taxon>Bacilli</taxon>
        <taxon>Bacillales</taxon>
        <taxon>Paenibacillaceae</taxon>
        <taxon>Paenibacillus</taxon>
    </lineage>
</organism>
<dbReference type="STRING" id="1313296.SAMN05661091_4522"/>
<keyword evidence="2" id="KW-1185">Reference proteome</keyword>
<sequence>MRQSPKSAGWSSLLLLASGSARETENINRSVVLPVDPIWKMDVKASDRVFLPRT</sequence>
<evidence type="ECO:0000313" key="1">
    <source>
        <dbReference type="EMBL" id="SMF89090.1"/>
    </source>
</evidence>
<proteinExistence type="predicted"/>
<dbReference type="Proteomes" id="UP000192940">
    <property type="component" value="Chromosome I"/>
</dbReference>
<dbReference type="AlphaFoldDB" id="A0A1X7HLS2"/>
<gene>
    <name evidence="1" type="ORF">SAMN05661091_4522</name>
</gene>
<evidence type="ECO:0000313" key="2">
    <source>
        <dbReference type="Proteomes" id="UP000192940"/>
    </source>
</evidence>
<protein>
    <submittedName>
        <fullName evidence="1">Uncharacterized protein</fullName>
    </submittedName>
</protein>
<dbReference type="EMBL" id="LT840184">
    <property type="protein sequence ID" value="SMF89090.1"/>
    <property type="molecule type" value="Genomic_DNA"/>
</dbReference>